<accession>A0A2J6T404</accession>
<dbReference type="PANTHER" id="PTHR21573">
    <property type="entry name" value="ER MEMBRANE PROTEIN COMPLEX SUBUNIT 1"/>
    <property type="match status" value="1"/>
</dbReference>
<evidence type="ECO:0000259" key="14">
    <source>
        <dbReference type="Pfam" id="PF07774"/>
    </source>
</evidence>
<protein>
    <recommendedName>
        <fullName evidence="4">ER membrane protein complex subunit 1</fullName>
    </recommendedName>
</protein>
<evidence type="ECO:0000256" key="12">
    <source>
        <dbReference type="SAM" id="Phobius"/>
    </source>
</evidence>
<evidence type="ECO:0000256" key="6">
    <source>
        <dbReference type="ARBA" id="ARBA00022729"/>
    </source>
</evidence>
<keyword evidence="9 12" id="KW-0472">Membrane</keyword>
<keyword evidence="5 12" id="KW-0812">Transmembrane</keyword>
<feature type="domain" description="EMC1 first beta-propeller" evidence="15">
    <location>
        <begin position="20"/>
        <end position="419"/>
    </location>
</feature>
<keyword evidence="10" id="KW-0325">Glycoprotein</keyword>
<feature type="domain" description="ER membrane protein complex subunit 1 C-terminal" evidence="14">
    <location>
        <begin position="738"/>
        <end position="966"/>
    </location>
</feature>
<dbReference type="Pfam" id="PF25293">
    <property type="entry name" value="Beta-prop_EMC1_N"/>
    <property type="match status" value="1"/>
</dbReference>
<keyword evidence="6 13" id="KW-0732">Signal</keyword>
<evidence type="ECO:0000256" key="4">
    <source>
        <dbReference type="ARBA" id="ARBA00020824"/>
    </source>
</evidence>
<evidence type="ECO:0000256" key="1">
    <source>
        <dbReference type="ARBA" id="ARBA00004115"/>
    </source>
</evidence>
<dbReference type="InterPro" id="IPR011678">
    <property type="entry name" value="EMC1_C"/>
</dbReference>
<evidence type="ECO:0000256" key="3">
    <source>
        <dbReference type="ARBA" id="ARBA00011276"/>
    </source>
</evidence>
<dbReference type="EMBL" id="KZ613843">
    <property type="protein sequence ID" value="PMD57739.1"/>
    <property type="molecule type" value="Genomic_DNA"/>
</dbReference>
<dbReference type="InterPro" id="IPR058545">
    <property type="entry name" value="Beta-prop_EMC1_1st"/>
</dbReference>
<dbReference type="RefSeq" id="XP_024734643.1">
    <property type="nucleotide sequence ID" value="XM_024878244.1"/>
</dbReference>
<feature type="signal peptide" evidence="13">
    <location>
        <begin position="1"/>
        <end position="20"/>
    </location>
</feature>
<evidence type="ECO:0000256" key="2">
    <source>
        <dbReference type="ARBA" id="ARBA00007904"/>
    </source>
</evidence>
<dbReference type="InParanoid" id="A0A2J6T404"/>
<feature type="region of interest" description="Disordered" evidence="11">
    <location>
        <begin position="777"/>
        <end position="797"/>
    </location>
</feature>
<dbReference type="OrthoDB" id="28092at2759"/>
<evidence type="ECO:0000256" key="7">
    <source>
        <dbReference type="ARBA" id="ARBA00022824"/>
    </source>
</evidence>
<comment type="similarity">
    <text evidence="2">Belongs to the EMC1 family.</text>
</comment>
<sequence>MRLPLNLLALTLSILPSTLAVFADEAYSIDYQHELLGLPQPHTTFFHRPRSDEKATLLYTLSDLGVLGAVHPGTGKVVWRQILDGEGYLRAVEGEGTLVSGTGKSVQAWDAMSGRGKWGNYFTGQVKDIEVMETAAVGEGEKDILALFEEDRKAVLRRLKGANGDVKWEYRGSTEDLPLQVSTNVKDVFVVSLHGARGGYNLKVSILDPVTGKKVNEYTLTAKGDVHAPEDVLLVGANSAAPIIAWTDKTMKNLKVNILGKSGSLQSLPLKESDGEIVKVTIHAPELVQSMPHFLVHSQSALSNRADVYHIDLATGNINKEYELPKLPGKGAVSTSSQDANVYFTRTTQDEVIIVSSASHGILGRWPIMVGKHHGSFVHGVAEVVQRSTDSYAVRSAILMSEEDWVMVRNGAEAWTRVEGLSGAVAAEWAEIPESESLAKTLEAEAHSNPLSAYIHRCKRHINDLHNLPGYLQELPFRIISSILSTDVTSHKPDVLVRDNFGFHKLAIVATQRGRVYGLDSGNQGVVVWSLKAFDISAGKKWDVKGIWVDSSNGIATIRGADGEYILVQTLTGKADEKMDPGHWPPVQSAAVVDSPAGPWILPIGLDGNPGDIPAKWTPKEYLVVQGKGGEVKGLKFDIQGPLAVPITAWTFQPPVGQKIVKVMSRPAHDPVASIGRVLPNRTVMYKYLNPNLVLVTAVSEAAAIATFYLLDSVSGDMLHSTTHRGVDTTQPITSAISENWFVYSLWSDILPTTSGLPASKGYQLVVTELYESDVPNDRGPLGASSNSSSLEPSDVANAEPALPHVISQTFLIPESISHMSVTQTRQGITVRQLLCTLTSSNSIVGIPRTILNPSRPVGRDPTPAEAEEGLFRYQPVIEFDPKMILTHRREVIGVRDVITTPALLESTSLVFAYGIDVFGTRVAPSAAFDILGKSFNKMSLVATVTALGIGVAVLAPMVRKKQINGRMMTA</sequence>
<dbReference type="InterPro" id="IPR011047">
    <property type="entry name" value="Quinoprotein_ADH-like_sf"/>
</dbReference>
<keyword evidence="8 12" id="KW-1133">Transmembrane helix</keyword>
<evidence type="ECO:0000259" key="15">
    <source>
        <dbReference type="Pfam" id="PF25293"/>
    </source>
</evidence>
<dbReference type="STRING" id="1095630.A0A2J6T404"/>
<evidence type="ECO:0000256" key="9">
    <source>
        <dbReference type="ARBA" id="ARBA00023136"/>
    </source>
</evidence>
<gene>
    <name evidence="16" type="ORF">K444DRAFT_592534</name>
</gene>
<evidence type="ECO:0000256" key="10">
    <source>
        <dbReference type="ARBA" id="ARBA00023180"/>
    </source>
</evidence>
<name>A0A2J6T404_9HELO</name>
<dbReference type="Pfam" id="PF07774">
    <property type="entry name" value="EMC1_C"/>
    <property type="match status" value="1"/>
</dbReference>
<dbReference type="PANTHER" id="PTHR21573:SF0">
    <property type="entry name" value="ER MEMBRANE PROTEIN COMPLEX SUBUNIT 1"/>
    <property type="match status" value="1"/>
</dbReference>
<dbReference type="GO" id="GO:0072546">
    <property type="term" value="C:EMC complex"/>
    <property type="evidence" value="ECO:0007669"/>
    <property type="project" value="InterPro"/>
</dbReference>
<proteinExistence type="inferred from homology"/>
<comment type="subcellular location">
    <subcellularLocation>
        <location evidence="1">Endoplasmic reticulum membrane</location>
        <topology evidence="1">Single-pass type I membrane protein</topology>
    </subcellularLocation>
</comment>
<dbReference type="GeneID" id="36586321"/>
<evidence type="ECO:0000256" key="5">
    <source>
        <dbReference type="ARBA" id="ARBA00022692"/>
    </source>
</evidence>
<keyword evidence="17" id="KW-1185">Reference proteome</keyword>
<dbReference type="Gene3D" id="2.130.10.10">
    <property type="entry name" value="YVTN repeat-like/Quinoprotein amine dehydrogenase"/>
    <property type="match status" value="1"/>
</dbReference>
<evidence type="ECO:0000313" key="16">
    <source>
        <dbReference type="EMBL" id="PMD57739.1"/>
    </source>
</evidence>
<evidence type="ECO:0000256" key="13">
    <source>
        <dbReference type="SAM" id="SignalP"/>
    </source>
</evidence>
<evidence type="ECO:0000256" key="11">
    <source>
        <dbReference type="SAM" id="MobiDB-lite"/>
    </source>
</evidence>
<dbReference type="Proteomes" id="UP000235371">
    <property type="component" value="Unassembled WGS sequence"/>
</dbReference>
<dbReference type="GO" id="GO:0034975">
    <property type="term" value="P:protein folding in endoplasmic reticulum"/>
    <property type="evidence" value="ECO:0007669"/>
    <property type="project" value="TreeGrafter"/>
</dbReference>
<feature type="chain" id="PRO_5014385324" description="ER membrane protein complex subunit 1" evidence="13">
    <location>
        <begin position="21"/>
        <end position="971"/>
    </location>
</feature>
<dbReference type="AlphaFoldDB" id="A0A2J6T404"/>
<keyword evidence="7" id="KW-0256">Endoplasmic reticulum</keyword>
<organism evidence="16 17">
    <name type="scientific">Hyaloscypha bicolor E</name>
    <dbReference type="NCBI Taxonomy" id="1095630"/>
    <lineage>
        <taxon>Eukaryota</taxon>
        <taxon>Fungi</taxon>
        <taxon>Dikarya</taxon>
        <taxon>Ascomycota</taxon>
        <taxon>Pezizomycotina</taxon>
        <taxon>Leotiomycetes</taxon>
        <taxon>Helotiales</taxon>
        <taxon>Hyaloscyphaceae</taxon>
        <taxon>Hyaloscypha</taxon>
        <taxon>Hyaloscypha bicolor</taxon>
    </lineage>
</organism>
<dbReference type="FunCoup" id="A0A2J6T404">
    <property type="interactions" value="801"/>
</dbReference>
<dbReference type="InterPro" id="IPR015943">
    <property type="entry name" value="WD40/YVTN_repeat-like_dom_sf"/>
</dbReference>
<comment type="subunit">
    <text evidence="3">Component of the ER membrane protein complex (EMC).</text>
</comment>
<evidence type="ECO:0000313" key="17">
    <source>
        <dbReference type="Proteomes" id="UP000235371"/>
    </source>
</evidence>
<evidence type="ECO:0000256" key="8">
    <source>
        <dbReference type="ARBA" id="ARBA00022989"/>
    </source>
</evidence>
<dbReference type="SUPFAM" id="SSF50998">
    <property type="entry name" value="Quinoprotein alcohol dehydrogenase-like"/>
    <property type="match status" value="1"/>
</dbReference>
<reference evidence="16 17" key="1">
    <citation type="submission" date="2016-04" db="EMBL/GenBank/DDBJ databases">
        <title>A degradative enzymes factory behind the ericoid mycorrhizal symbiosis.</title>
        <authorList>
            <consortium name="DOE Joint Genome Institute"/>
            <person name="Martino E."/>
            <person name="Morin E."/>
            <person name="Grelet G."/>
            <person name="Kuo A."/>
            <person name="Kohler A."/>
            <person name="Daghino S."/>
            <person name="Barry K."/>
            <person name="Choi C."/>
            <person name="Cichocki N."/>
            <person name="Clum A."/>
            <person name="Copeland A."/>
            <person name="Hainaut M."/>
            <person name="Haridas S."/>
            <person name="Labutti K."/>
            <person name="Lindquist E."/>
            <person name="Lipzen A."/>
            <person name="Khouja H.-R."/>
            <person name="Murat C."/>
            <person name="Ohm R."/>
            <person name="Olson A."/>
            <person name="Spatafora J."/>
            <person name="Veneault-Fourrey C."/>
            <person name="Henrissat B."/>
            <person name="Grigoriev I."/>
            <person name="Martin F."/>
            <person name="Perotto S."/>
        </authorList>
    </citation>
    <scope>NUCLEOTIDE SEQUENCE [LARGE SCALE GENOMIC DNA]</scope>
    <source>
        <strain evidence="16 17">E</strain>
    </source>
</reference>
<feature type="transmembrane region" description="Helical" evidence="12">
    <location>
        <begin position="939"/>
        <end position="959"/>
    </location>
</feature>
<dbReference type="InterPro" id="IPR026895">
    <property type="entry name" value="EMC1"/>
</dbReference>